<keyword evidence="2" id="KW-1185">Reference proteome</keyword>
<accession>A0A1C4WD24</accession>
<dbReference type="AlphaFoldDB" id="A0A1C4WD24"/>
<dbReference type="RefSeq" id="WP_139141841.1">
    <property type="nucleotide sequence ID" value="NZ_FMCS01000003.1"/>
</dbReference>
<sequence length="60" mass="6733">MTKEKEPVAHAEPNERFTALYHAHYRQVYAYAVAGNPTSFTAVITPRWSDDGLPEASALR</sequence>
<evidence type="ECO:0000313" key="1">
    <source>
        <dbReference type="EMBL" id="SCE94090.1"/>
    </source>
</evidence>
<proteinExistence type="predicted"/>
<evidence type="ECO:0000313" key="2">
    <source>
        <dbReference type="Proteomes" id="UP000199629"/>
    </source>
</evidence>
<dbReference type="EMBL" id="FMCS01000003">
    <property type="protein sequence ID" value="SCE94090.1"/>
    <property type="molecule type" value="Genomic_DNA"/>
</dbReference>
<dbReference type="Proteomes" id="UP000199629">
    <property type="component" value="Unassembled WGS sequence"/>
</dbReference>
<organism evidence="1 2">
    <name type="scientific">Micromonospora chaiyaphumensis</name>
    <dbReference type="NCBI Taxonomy" id="307119"/>
    <lineage>
        <taxon>Bacteria</taxon>
        <taxon>Bacillati</taxon>
        <taxon>Actinomycetota</taxon>
        <taxon>Actinomycetes</taxon>
        <taxon>Micromonosporales</taxon>
        <taxon>Micromonosporaceae</taxon>
        <taxon>Micromonospora</taxon>
    </lineage>
</organism>
<gene>
    <name evidence="1" type="ORF">GA0070214_103451</name>
</gene>
<reference evidence="2" key="1">
    <citation type="submission" date="2016-06" db="EMBL/GenBank/DDBJ databases">
        <authorList>
            <person name="Varghese N."/>
            <person name="Submissions Spin"/>
        </authorList>
    </citation>
    <scope>NUCLEOTIDE SEQUENCE [LARGE SCALE GENOMIC DNA]</scope>
    <source>
        <strain evidence="2">DSM 45246</strain>
    </source>
</reference>
<name>A0A1C4WD24_9ACTN</name>
<protein>
    <submittedName>
        <fullName evidence="1">Uncharacterized protein</fullName>
    </submittedName>
</protein>